<feature type="compositionally biased region" description="Low complexity" evidence="1">
    <location>
        <begin position="29"/>
        <end position="41"/>
    </location>
</feature>
<dbReference type="AlphaFoldDB" id="A0A210PMS8"/>
<feature type="region of interest" description="Disordered" evidence="1">
    <location>
        <begin position="324"/>
        <end position="347"/>
    </location>
</feature>
<organism evidence="2 3">
    <name type="scientific">Mizuhopecten yessoensis</name>
    <name type="common">Japanese scallop</name>
    <name type="synonym">Patinopecten yessoensis</name>
    <dbReference type="NCBI Taxonomy" id="6573"/>
    <lineage>
        <taxon>Eukaryota</taxon>
        <taxon>Metazoa</taxon>
        <taxon>Spiralia</taxon>
        <taxon>Lophotrochozoa</taxon>
        <taxon>Mollusca</taxon>
        <taxon>Bivalvia</taxon>
        <taxon>Autobranchia</taxon>
        <taxon>Pteriomorphia</taxon>
        <taxon>Pectinida</taxon>
        <taxon>Pectinoidea</taxon>
        <taxon>Pectinidae</taxon>
        <taxon>Mizuhopecten</taxon>
    </lineage>
</organism>
<dbReference type="Proteomes" id="UP000242188">
    <property type="component" value="Unassembled WGS sequence"/>
</dbReference>
<proteinExistence type="predicted"/>
<feature type="region of interest" description="Disordered" evidence="1">
    <location>
        <begin position="1"/>
        <end position="155"/>
    </location>
</feature>
<feature type="region of interest" description="Disordered" evidence="1">
    <location>
        <begin position="782"/>
        <end position="804"/>
    </location>
</feature>
<evidence type="ECO:0000256" key="1">
    <source>
        <dbReference type="SAM" id="MobiDB-lite"/>
    </source>
</evidence>
<gene>
    <name evidence="2" type="ORF">KP79_PYT06009</name>
</gene>
<feature type="compositionally biased region" description="Basic and acidic residues" evidence="1">
    <location>
        <begin position="61"/>
        <end position="78"/>
    </location>
</feature>
<accession>A0A210PMS8</accession>
<comment type="caution">
    <text evidence="2">The sequence shown here is derived from an EMBL/GenBank/DDBJ whole genome shotgun (WGS) entry which is preliminary data.</text>
</comment>
<dbReference type="EMBL" id="NEDP02005579">
    <property type="protein sequence ID" value="OWF37810.1"/>
    <property type="molecule type" value="Genomic_DNA"/>
</dbReference>
<evidence type="ECO:0000313" key="2">
    <source>
        <dbReference type="EMBL" id="OWF37810.1"/>
    </source>
</evidence>
<dbReference type="OrthoDB" id="2423195at2759"/>
<evidence type="ECO:0000313" key="3">
    <source>
        <dbReference type="Proteomes" id="UP000242188"/>
    </source>
</evidence>
<keyword evidence="3" id="KW-1185">Reference proteome</keyword>
<name>A0A210PMS8_MIZYE</name>
<protein>
    <submittedName>
        <fullName evidence="2">NFX1-type zinc finger-containing protein 1</fullName>
    </submittedName>
</protein>
<reference evidence="2 3" key="1">
    <citation type="journal article" date="2017" name="Nat. Ecol. Evol.">
        <title>Scallop genome provides insights into evolution of bilaterian karyotype and development.</title>
        <authorList>
            <person name="Wang S."/>
            <person name="Zhang J."/>
            <person name="Jiao W."/>
            <person name="Li J."/>
            <person name="Xun X."/>
            <person name="Sun Y."/>
            <person name="Guo X."/>
            <person name="Huan P."/>
            <person name="Dong B."/>
            <person name="Zhang L."/>
            <person name="Hu X."/>
            <person name="Sun X."/>
            <person name="Wang J."/>
            <person name="Zhao C."/>
            <person name="Wang Y."/>
            <person name="Wang D."/>
            <person name="Huang X."/>
            <person name="Wang R."/>
            <person name="Lv J."/>
            <person name="Li Y."/>
            <person name="Zhang Z."/>
            <person name="Liu B."/>
            <person name="Lu W."/>
            <person name="Hui Y."/>
            <person name="Liang J."/>
            <person name="Zhou Z."/>
            <person name="Hou R."/>
            <person name="Li X."/>
            <person name="Liu Y."/>
            <person name="Li H."/>
            <person name="Ning X."/>
            <person name="Lin Y."/>
            <person name="Zhao L."/>
            <person name="Xing Q."/>
            <person name="Dou J."/>
            <person name="Li Y."/>
            <person name="Mao J."/>
            <person name="Guo H."/>
            <person name="Dou H."/>
            <person name="Li T."/>
            <person name="Mu C."/>
            <person name="Jiang W."/>
            <person name="Fu Q."/>
            <person name="Fu X."/>
            <person name="Miao Y."/>
            <person name="Liu J."/>
            <person name="Yu Q."/>
            <person name="Li R."/>
            <person name="Liao H."/>
            <person name="Li X."/>
            <person name="Kong Y."/>
            <person name="Jiang Z."/>
            <person name="Chourrout D."/>
            <person name="Li R."/>
            <person name="Bao Z."/>
        </authorList>
    </citation>
    <scope>NUCLEOTIDE SEQUENCE [LARGE SCALE GENOMIC DNA]</scope>
    <source>
        <strain evidence="2 3">PY_sf001</strain>
    </source>
</reference>
<feature type="compositionally biased region" description="Gly residues" evidence="1">
    <location>
        <begin position="83"/>
        <end position="104"/>
    </location>
</feature>
<sequence length="918" mass="103475">MDSDDEYGNNTGRTGPLRILNLDDDETENTNGTRRNSRQGGRSSGPGGGHQRNPESSQSRSESRGGNAERGHRGDGRRRGSRGGRGGSRGASGGLTRGASGGLTRGAADLRRYSSLSRLDTVPNRNEDVQDATNARYRDSSRPRRNDTRSRPPRMFGYRKLSELSEKTNSDDVLMELLLESSGFQTLLKNINMQIDWSRLLLSVLGKACSSSKSHSKLQLVGLMVQENVMMLQVTTFLAKIKSRIAVMPPYHLQCIIQDVCKIMKELMQRMPQEVHTVSSAVLMLDAIAEDHTFNLQQNPDILELINDVSTIMKTLVQDIDNQRRDKNIQPGGRRNHRDMESLPPPNNFRELPILPDLKDLQFNETPNGGCTTPCETRLPCGHVCEQYCHIFDSAHQKYRCLKPCAQVCDKGHVCTKKCWEECGKCMKNIIKTIPVCRHEQLGPCHQDPHSFKCRSKCEKKLICGHICSGTCGKCKEYNTHQIQCPELIQRKLICGHFIQCKCYQRIEDFSCTEKCTTKLDCGHPCSGTCGGCFQGRLHVPCFEKCTDRKMNTSERTNSGSSVRISYDRESLQRLRTSPYSGVVPRCLHRADLLSILNIPNDRATTETKEVIESEEVTEANRESIRSMAPSTREDVISRAQINSYGLQWTDPKPVVPVGQTYVTHGDAGLRKTSFTSQTDRKLEAEEAMDINKEAVRKMSVPSRKEVIDGDHYNPTGYQWTDPKPVMRAANTSSQQADVGMKPPCFILTTDVKRETTRSEESMEIETRSVRDRISRFQSKPAGYQLTDPKPVEHAAKPTSRPADSEWRKAYFTHQTDVKTEITSSYEEYRRPDVKPVRPKYSQSAPEVETELKKTNDRIQIESETDSVPANPPIVGQKQRTKMLFQCIENNCTQLEAPGLSGRCQEHYACAKCPYWSD</sequence>
<feature type="compositionally biased region" description="Basic and acidic residues" evidence="1">
    <location>
        <begin position="136"/>
        <end position="150"/>
    </location>
</feature>